<evidence type="ECO:0000313" key="10">
    <source>
        <dbReference type="Proteomes" id="UP001385951"/>
    </source>
</evidence>
<dbReference type="InterPro" id="IPR013087">
    <property type="entry name" value="Znf_C2H2_type"/>
</dbReference>
<accession>A0AAW0GQG1</accession>
<comment type="caution">
    <text evidence="9">The sequence shown here is derived from an EMBL/GenBank/DDBJ whole genome shotgun (WGS) entry which is preliminary data.</text>
</comment>
<evidence type="ECO:0000256" key="7">
    <source>
        <dbReference type="PROSITE-ProRule" id="PRU00042"/>
    </source>
</evidence>
<dbReference type="GO" id="GO:0000978">
    <property type="term" value="F:RNA polymerase II cis-regulatory region sequence-specific DNA binding"/>
    <property type="evidence" value="ECO:0007669"/>
    <property type="project" value="TreeGrafter"/>
</dbReference>
<dbReference type="GO" id="GO:0005634">
    <property type="term" value="C:nucleus"/>
    <property type="evidence" value="ECO:0007669"/>
    <property type="project" value="UniProtKB-SubCell"/>
</dbReference>
<evidence type="ECO:0000313" key="9">
    <source>
        <dbReference type="EMBL" id="KAK7692187.1"/>
    </source>
</evidence>
<dbReference type="InterPro" id="IPR022755">
    <property type="entry name" value="Znf_C2H2_jaz"/>
</dbReference>
<dbReference type="InterPro" id="IPR036236">
    <property type="entry name" value="Znf_C2H2_sf"/>
</dbReference>
<keyword evidence="4 7" id="KW-0863">Zinc-finger</keyword>
<dbReference type="PANTHER" id="PTHR24376:SF235">
    <property type="entry name" value="C2H2-TYPE DOMAIN-CONTAINING PROTEIN"/>
    <property type="match status" value="1"/>
</dbReference>
<dbReference type="Gene3D" id="3.30.160.60">
    <property type="entry name" value="Classic Zinc Finger"/>
    <property type="match status" value="3"/>
</dbReference>
<name>A0AAW0GQG1_9APHY</name>
<gene>
    <name evidence="9" type="ORF">QCA50_003810</name>
</gene>
<dbReference type="GO" id="GO:0008270">
    <property type="term" value="F:zinc ion binding"/>
    <property type="evidence" value="ECO:0007669"/>
    <property type="project" value="UniProtKB-KW"/>
</dbReference>
<feature type="domain" description="C2H2-type" evidence="8">
    <location>
        <begin position="150"/>
        <end position="173"/>
    </location>
</feature>
<evidence type="ECO:0000256" key="3">
    <source>
        <dbReference type="ARBA" id="ARBA00022737"/>
    </source>
</evidence>
<organism evidence="9 10">
    <name type="scientific">Cerrena zonata</name>
    <dbReference type="NCBI Taxonomy" id="2478898"/>
    <lineage>
        <taxon>Eukaryota</taxon>
        <taxon>Fungi</taxon>
        <taxon>Dikarya</taxon>
        <taxon>Basidiomycota</taxon>
        <taxon>Agaricomycotina</taxon>
        <taxon>Agaricomycetes</taxon>
        <taxon>Polyporales</taxon>
        <taxon>Cerrenaceae</taxon>
        <taxon>Cerrena</taxon>
    </lineage>
</organism>
<dbReference type="PROSITE" id="PS00028">
    <property type="entry name" value="ZINC_FINGER_C2H2_1"/>
    <property type="match status" value="2"/>
</dbReference>
<protein>
    <recommendedName>
        <fullName evidence="8">C2H2-type domain-containing protein</fullName>
    </recommendedName>
</protein>
<sequence>MKDSHSRIRLAANLHTTDRVVPTLYLGTGLGRTWRKHYFPYKKFYLLLRLTPLLHLDFDVELEHHPRVRISTMAFCERCDRNFSHYRSLRQHLDSSPSHHICYECDRDFTTANGLIQHYVQSSFHSYCQRCSKHFDNDNTLRTHYEDAHWYCPSCNRFFVNETGLHEHNRQSHWYCESCRRTFQNENNLNVHLRSSIHQPRRLKCPGRSCDATFVTEAHLVLHCESGTCPSGVTRQAVDRVVASIDRGNVITDPRRMIESSNSPVTQTWATGRSWNGEAYECFLCHKEYRSLSSLNQHLQSAAHQDKKYRCPPAWDGCNAQFKTLSGLMQHVESGSCDVERFRRRFTKVITDITDGMRMLTF</sequence>
<dbReference type="SMART" id="SM00355">
    <property type="entry name" value="ZnF_C2H2"/>
    <property type="match status" value="7"/>
</dbReference>
<feature type="domain" description="C2H2-type" evidence="8">
    <location>
        <begin position="280"/>
        <end position="309"/>
    </location>
</feature>
<dbReference type="Proteomes" id="UP001385951">
    <property type="component" value="Unassembled WGS sequence"/>
</dbReference>
<dbReference type="EMBL" id="JASBNA010000004">
    <property type="protein sequence ID" value="KAK7692187.1"/>
    <property type="molecule type" value="Genomic_DNA"/>
</dbReference>
<keyword evidence="3" id="KW-0677">Repeat</keyword>
<evidence type="ECO:0000256" key="5">
    <source>
        <dbReference type="ARBA" id="ARBA00022833"/>
    </source>
</evidence>
<keyword evidence="2" id="KW-0479">Metal-binding</keyword>
<evidence type="ECO:0000256" key="4">
    <source>
        <dbReference type="ARBA" id="ARBA00022771"/>
    </source>
</evidence>
<keyword evidence="6" id="KW-0539">Nucleus</keyword>
<reference evidence="9 10" key="1">
    <citation type="submission" date="2022-09" db="EMBL/GenBank/DDBJ databases">
        <authorList>
            <person name="Palmer J.M."/>
        </authorList>
    </citation>
    <scope>NUCLEOTIDE SEQUENCE [LARGE SCALE GENOMIC DNA]</scope>
    <source>
        <strain evidence="9 10">DSM 7382</strain>
    </source>
</reference>
<evidence type="ECO:0000256" key="6">
    <source>
        <dbReference type="ARBA" id="ARBA00023242"/>
    </source>
</evidence>
<feature type="domain" description="C2H2-type" evidence="8">
    <location>
        <begin position="174"/>
        <end position="203"/>
    </location>
</feature>
<keyword evidence="10" id="KW-1185">Reference proteome</keyword>
<comment type="subcellular location">
    <subcellularLocation>
        <location evidence="1">Nucleus</location>
    </subcellularLocation>
</comment>
<dbReference type="GO" id="GO:0001228">
    <property type="term" value="F:DNA-binding transcription activator activity, RNA polymerase II-specific"/>
    <property type="evidence" value="ECO:0007669"/>
    <property type="project" value="TreeGrafter"/>
</dbReference>
<feature type="domain" description="C2H2-type" evidence="8">
    <location>
        <begin position="126"/>
        <end position="149"/>
    </location>
</feature>
<evidence type="ECO:0000259" key="8">
    <source>
        <dbReference type="PROSITE" id="PS50157"/>
    </source>
</evidence>
<dbReference type="Pfam" id="PF12171">
    <property type="entry name" value="zf-C2H2_jaz"/>
    <property type="match status" value="1"/>
</dbReference>
<evidence type="ECO:0000256" key="2">
    <source>
        <dbReference type="ARBA" id="ARBA00022723"/>
    </source>
</evidence>
<dbReference type="PROSITE" id="PS50157">
    <property type="entry name" value="ZINC_FINGER_C2H2_2"/>
    <property type="match status" value="5"/>
</dbReference>
<keyword evidence="5" id="KW-0862">Zinc</keyword>
<dbReference type="PANTHER" id="PTHR24376">
    <property type="entry name" value="ZINC FINGER PROTEIN"/>
    <property type="match status" value="1"/>
</dbReference>
<proteinExistence type="predicted"/>
<dbReference type="AlphaFoldDB" id="A0AAW0GQG1"/>
<dbReference type="Pfam" id="PF12874">
    <property type="entry name" value="zf-met"/>
    <property type="match status" value="1"/>
</dbReference>
<dbReference type="SUPFAM" id="SSF57667">
    <property type="entry name" value="beta-beta-alpha zinc fingers"/>
    <property type="match status" value="2"/>
</dbReference>
<evidence type="ECO:0000256" key="1">
    <source>
        <dbReference type="ARBA" id="ARBA00004123"/>
    </source>
</evidence>
<feature type="domain" description="C2H2-type" evidence="8">
    <location>
        <begin position="100"/>
        <end position="126"/>
    </location>
</feature>